<protein>
    <submittedName>
        <fullName evidence="2">Uncharacterized protein</fullName>
    </submittedName>
</protein>
<feature type="signal peptide" evidence="1">
    <location>
        <begin position="1"/>
        <end position="26"/>
    </location>
</feature>
<dbReference type="RefSeq" id="WP_149198335.1">
    <property type="nucleotide sequence ID" value="NZ_BSOV01000017.1"/>
</dbReference>
<evidence type="ECO:0000256" key="1">
    <source>
        <dbReference type="SAM" id="SignalP"/>
    </source>
</evidence>
<feature type="chain" id="PRO_5028969117" evidence="1">
    <location>
        <begin position="27"/>
        <end position="395"/>
    </location>
</feature>
<dbReference type="OrthoDB" id="5631361at2"/>
<sequence length="395" mass="42014">MRVSGWTSRSVTAAALTLVASAPALAQGQPDYAGASVTQCIPFANFQPVSFTDPPKLNFSIAGDNTIHTVTMDTGSVGVAMSATNIPNYETLKSAPGAKPGTQFLSSSKVLWVGTWVPMTVTLYDRANNPVATSEVLILGVEKSGTCDSYQSDQQICSNLPAPEKPVLYMGVGFGQEADFQPQGTPDKNVLLNLRSVNGQPIVDGTFNKGYIIGRQGIQVGLTAANTSGFRFAQLAPYPQYPSDWMMPQGCITVNPEVNRNADGPVCTMANILVDTGIPQSYMTLPPSIQFGKVQQADLSEPTKMVWVLAPNTSVAVQIPNAGNPIATDAFIVGAGAPNEPAQVIPSSTEPPPPAPKKAPFINTGRHFLRQYQFLYDAKQGYVGMKDQPNPCGEQ</sequence>
<dbReference type="Proteomes" id="UP000509702">
    <property type="component" value="Chromosome"/>
</dbReference>
<accession>A0A6N1AJS8</accession>
<evidence type="ECO:0000313" key="3">
    <source>
        <dbReference type="Proteomes" id="UP000509702"/>
    </source>
</evidence>
<evidence type="ECO:0000313" key="2">
    <source>
        <dbReference type="EMBL" id="QKS51743.1"/>
    </source>
</evidence>
<dbReference type="AlphaFoldDB" id="A0A6N1AJS8"/>
<proteinExistence type="predicted"/>
<keyword evidence="1" id="KW-0732">Signal</keyword>
<dbReference type="KEGG" id="aoz:HUE56_14915"/>
<name>A0A6N1AJS8_9PROT</name>
<organism evidence="2 3">
    <name type="scientific">Azospirillum oryzae</name>
    <dbReference type="NCBI Taxonomy" id="286727"/>
    <lineage>
        <taxon>Bacteria</taxon>
        <taxon>Pseudomonadati</taxon>
        <taxon>Pseudomonadota</taxon>
        <taxon>Alphaproteobacteria</taxon>
        <taxon>Rhodospirillales</taxon>
        <taxon>Azospirillaceae</taxon>
        <taxon>Azospirillum</taxon>
    </lineage>
</organism>
<dbReference type="EMBL" id="CP054619">
    <property type="protein sequence ID" value="QKS51743.1"/>
    <property type="molecule type" value="Genomic_DNA"/>
</dbReference>
<reference evidence="2 3" key="1">
    <citation type="submission" date="2020-06" db="EMBL/GenBank/DDBJ databases">
        <title>Complete genome of Azosprillum oryzae KACC14407.</title>
        <authorList>
            <person name="Kim M."/>
            <person name="Park Y.-J."/>
            <person name="Shin J.-H."/>
        </authorList>
    </citation>
    <scope>NUCLEOTIDE SEQUENCE [LARGE SCALE GENOMIC DNA]</scope>
    <source>
        <strain evidence="2 3">KACC 14407</strain>
    </source>
</reference>
<keyword evidence="3" id="KW-1185">Reference proteome</keyword>
<gene>
    <name evidence="2" type="ORF">HUE56_14915</name>
</gene>